<dbReference type="Gene3D" id="1.10.10.10">
    <property type="entry name" value="Winged helix-like DNA-binding domain superfamily/Winged helix DNA-binding domain"/>
    <property type="match status" value="1"/>
</dbReference>
<comment type="caution">
    <text evidence="5">The sequence shown here is derived from an EMBL/GenBank/DDBJ whole genome shotgun (WGS) entry which is preliminary data.</text>
</comment>
<dbReference type="Proteomes" id="UP000186102">
    <property type="component" value="Unassembled WGS sequence"/>
</dbReference>
<name>A0A1Q8R027_9FIRM</name>
<dbReference type="InterPro" id="IPR011991">
    <property type="entry name" value="ArsR-like_HTH"/>
</dbReference>
<evidence type="ECO:0000313" key="5">
    <source>
        <dbReference type="EMBL" id="OLN32972.1"/>
    </source>
</evidence>
<dbReference type="SUPFAM" id="SSF46785">
    <property type="entry name" value="Winged helix' DNA-binding domain"/>
    <property type="match status" value="1"/>
</dbReference>
<keyword evidence="6" id="KW-1185">Reference proteome</keyword>
<dbReference type="PANTHER" id="PTHR33154:SF33">
    <property type="entry name" value="TRANSCRIPTIONAL REPRESSOR SDPR"/>
    <property type="match status" value="1"/>
</dbReference>
<dbReference type="STRING" id="1888891.DSOL_1083"/>
<organism evidence="5 6">
    <name type="scientific">Desulfosporosinus metallidurans</name>
    <dbReference type="NCBI Taxonomy" id="1888891"/>
    <lineage>
        <taxon>Bacteria</taxon>
        <taxon>Bacillati</taxon>
        <taxon>Bacillota</taxon>
        <taxon>Clostridia</taxon>
        <taxon>Eubacteriales</taxon>
        <taxon>Desulfitobacteriaceae</taxon>
        <taxon>Desulfosporosinus</taxon>
    </lineage>
</organism>
<dbReference type="InterPro" id="IPR001845">
    <property type="entry name" value="HTH_ArsR_DNA-bd_dom"/>
</dbReference>
<gene>
    <name evidence="5" type="ORF">DSOL_1083</name>
</gene>
<dbReference type="AlphaFoldDB" id="A0A1Q8R027"/>
<dbReference type="Pfam" id="PF01022">
    <property type="entry name" value="HTH_5"/>
    <property type="match status" value="1"/>
</dbReference>
<accession>A0A1Q8R027</accession>
<dbReference type="RefSeq" id="WP_075363837.1">
    <property type="nucleotide sequence ID" value="NZ_MLBF01000005.1"/>
</dbReference>
<feature type="domain" description="HTH arsR-type" evidence="4">
    <location>
        <begin position="14"/>
        <end position="96"/>
    </location>
</feature>
<dbReference type="SMART" id="SM00418">
    <property type="entry name" value="HTH_ARSR"/>
    <property type="match status" value="1"/>
</dbReference>
<evidence type="ECO:0000313" key="6">
    <source>
        <dbReference type="Proteomes" id="UP000186102"/>
    </source>
</evidence>
<evidence type="ECO:0000256" key="1">
    <source>
        <dbReference type="ARBA" id="ARBA00023015"/>
    </source>
</evidence>
<dbReference type="NCBIfam" id="NF033788">
    <property type="entry name" value="HTH_metalloreg"/>
    <property type="match status" value="1"/>
</dbReference>
<evidence type="ECO:0000256" key="2">
    <source>
        <dbReference type="ARBA" id="ARBA00023125"/>
    </source>
</evidence>
<proteinExistence type="predicted"/>
<dbReference type="PRINTS" id="PR00778">
    <property type="entry name" value="HTHARSR"/>
</dbReference>
<keyword evidence="2" id="KW-0238">DNA-binding</keyword>
<dbReference type="PROSITE" id="PS50987">
    <property type="entry name" value="HTH_ARSR_2"/>
    <property type="match status" value="1"/>
</dbReference>
<evidence type="ECO:0000256" key="3">
    <source>
        <dbReference type="ARBA" id="ARBA00023163"/>
    </source>
</evidence>
<dbReference type="InterPro" id="IPR051081">
    <property type="entry name" value="HTH_MetalResp_TranReg"/>
</dbReference>
<keyword evidence="1" id="KW-0805">Transcription regulation</keyword>
<dbReference type="GO" id="GO:0003677">
    <property type="term" value="F:DNA binding"/>
    <property type="evidence" value="ECO:0007669"/>
    <property type="project" value="UniProtKB-KW"/>
</dbReference>
<sequence length="96" mass="11178">MFKELPMTRLALGNDECKIRQEAKRYKALGDETRLKMFRVLEKGELCVCELMDHFQMNQSVASRNLKVLENAGLVEGRRRGKFVYYCIAEERADGM</sequence>
<reference evidence="5 6" key="1">
    <citation type="submission" date="2016-09" db="EMBL/GenBank/DDBJ databases">
        <title>Complete genome of Desulfosporosinus sp. OL.</title>
        <authorList>
            <person name="Mardanov A."/>
            <person name="Beletsky A."/>
            <person name="Panova A."/>
            <person name="Karnachuk O."/>
            <person name="Ravin N."/>
        </authorList>
    </citation>
    <scope>NUCLEOTIDE SEQUENCE [LARGE SCALE GENOMIC DNA]</scope>
    <source>
        <strain evidence="5 6">OL</strain>
    </source>
</reference>
<dbReference type="PANTHER" id="PTHR33154">
    <property type="entry name" value="TRANSCRIPTIONAL REGULATOR, ARSR FAMILY"/>
    <property type="match status" value="1"/>
</dbReference>
<evidence type="ECO:0000259" key="4">
    <source>
        <dbReference type="PROSITE" id="PS50987"/>
    </source>
</evidence>
<dbReference type="InterPro" id="IPR036390">
    <property type="entry name" value="WH_DNA-bd_sf"/>
</dbReference>
<dbReference type="EMBL" id="MLBF01000005">
    <property type="protein sequence ID" value="OLN32972.1"/>
    <property type="molecule type" value="Genomic_DNA"/>
</dbReference>
<dbReference type="InterPro" id="IPR036388">
    <property type="entry name" value="WH-like_DNA-bd_sf"/>
</dbReference>
<protein>
    <submittedName>
        <fullName evidence="5">Regulatory protein, ArsR</fullName>
    </submittedName>
</protein>
<dbReference type="GO" id="GO:0003700">
    <property type="term" value="F:DNA-binding transcription factor activity"/>
    <property type="evidence" value="ECO:0007669"/>
    <property type="project" value="InterPro"/>
</dbReference>
<dbReference type="CDD" id="cd00090">
    <property type="entry name" value="HTH_ARSR"/>
    <property type="match status" value="1"/>
</dbReference>
<keyword evidence="3" id="KW-0804">Transcription</keyword>